<dbReference type="InterPro" id="IPR010559">
    <property type="entry name" value="Sig_transdc_His_kin_internal"/>
</dbReference>
<dbReference type="RefSeq" id="WP_111632884.1">
    <property type="nucleotide sequence ID" value="NZ_QLLR01000003.1"/>
</dbReference>
<dbReference type="OrthoDB" id="9792992at2"/>
<keyword evidence="3" id="KW-0418">Kinase</keyword>
<evidence type="ECO:0000259" key="2">
    <source>
        <dbReference type="Pfam" id="PF06580"/>
    </source>
</evidence>
<dbReference type="EMBL" id="QLLR01000003">
    <property type="protein sequence ID" value="RAJ34412.1"/>
    <property type="molecule type" value="Genomic_DNA"/>
</dbReference>
<evidence type="ECO:0000313" key="4">
    <source>
        <dbReference type="Proteomes" id="UP000249754"/>
    </source>
</evidence>
<gene>
    <name evidence="3" type="ORF">LY11_01305</name>
</gene>
<dbReference type="PANTHER" id="PTHR34220:SF7">
    <property type="entry name" value="SENSOR HISTIDINE KINASE YPDA"/>
    <property type="match status" value="1"/>
</dbReference>
<accession>A0A327T0V7</accession>
<dbReference type="Pfam" id="PF06580">
    <property type="entry name" value="His_kinase"/>
    <property type="match status" value="1"/>
</dbReference>
<organism evidence="3 4">
    <name type="scientific">Pedobacter cryoconitis</name>
    <dbReference type="NCBI Taxonomy" id="188932"/>
    <lineage>
        <taxon>Bacteria</taxon>
        <taxon>Pseudomonadati</taxon>
        <taxon>Bacteroidota</taxon>
        <taxon>Sphingobacteriia</taxon>
        <taxon>Sphingobacteriales</taxon>
        <taxon>Sphingobacteriaceae</taxon>
        <taxon>Pedobacter</taxon>
    </lineage>
</organism>
<dbReference type="PANTHER" id="PTHR34220">
    <property type="entry name" value="SENSOR HISTIDINE KINASE YPDA"/>
    <property type="match status" value="1"/>
</dbReference>
<sequence>MKDILFVFFNKYKYHFLVWSIYIAYQTLIVANALGKFYPVKQYIVINFFYILLFYFHAHVLLKYTLNSSRKFLKYSLVILTVIEITCYIIVGAVATKYLQIYAGPPQSMDQLVTKPYILGRIWMAVYYIGTSTGYYFLIHNRQQKQLVEKMKQQELKTILLEKEIKNELVMTQNAFLRAQINPHFLINTLSFLYNETRKLAPKAAESILSLSDIIQYALSKEVDPGFVELEKEIRLVENFLSLYQAREPLKRQLKLSYNEEALAVPFIPMILMSLTESIIKYGQLDDALRPAKIRITYADSVLSIETSNISSIKSPDTGHTKVLENISSRLIAIYGEKAVFSIHLDTQSYFHTYTKVQL</sequence>
<feature type="transmembrane region" description="Helical" evidence="1">
    <location>
        <begin position="118"/>
        <end position="138"/>
    </location>
</feature>
<dbReference type="GO" id="GO:0016020">
    <property type="term" value="C:membrane"/>
    <property type="evidence" value="ECO:0007669"/>
    <property type="project" value="InterPro"/>
</dbReference>
<dbReference type="Proteomes" id="UP000249754">
    <property type="component" value="Unassembled WGS sequence"/>
</dbReference>
<dbReference type="InterPro" id="IPR050640">
    <property type="entry name" value="Bact_2-comp_sensor_kinase"/>
</dbReference>
<keyword evidence="1" id="KW-0812">Transmembrane</keyword>
<feature type="domain" description="Signal transduction histidine kinase internal region" evidence="2">
    <location>
        <begin position="174"/>
        <end position="247"/>
    </location>
</feature>
<keyword evidence="1" id="KW-0472">Membrane</keyword>
<feature type="transmembrane region" description="Helical" evidence="1">
    <location>
        <begin position="77"/>
        <end position="98"/>
    </location>
</feature>
<comment type="caution">
    <text evidence="3">The sequence shown here is derived from an EMBL/GenBank/DDBJ whole genome shotgun (WGS) entry which is preliminary data.</text>
</comment>
<reference evidence="3 4" key="1">
    <citation type="submission" date="2018-06" db="EMBL/GenBank/DDBJ databases">
        <title>Genomic Encyclopedia of Archaeal and Bacterial Type Strains, Phase II (KMG-II): from individual species to whole genera.</title>
        <authorList>
            <person name="Goeker M."/>
        </authorList>
    </citation>
    <scope>NUCLEOTIDE SEQUENCE [LARGE SCALE GENOMIC DNA]</scope>
    <source>
        <strain evidence="3 4">DSM 14825</strain>
    </source>
</reference>
<feature type="transmembrane region" description="Helical" evidence="1">
    <location>
        <begin position="12"/>
        <end position="31"/>
    </location>
</feature>
<feature type="transmembrane region" description="Helical" evidence="1">
    <location>
        <begin position="43"/>
        <end position="65"/>
    </location>
</feature>
<evidence type="ECO:0000313" key="3">
    <source>
        <dbReference type="EMBL" id="RAJ34412.1"/>
    </source>
</evidence>
<keyword evidence="1" id="KW-1133">Transmembrane helix</keyword>
<keyword evidence="3" id="KW-0808">Transferase</keyword>
<name>A0A327T0V7_9SPHI</name>
<proteinExistence type="predicted"/>
<protein>
    <submittedName>
        <fullName evidence="3">Histidine kinase</fullName>
    </submittedName>
</protein>
<dbReference type="GO" id="GO:0000155">
    <property type="term" value="F:phosphorelay sensor kinase activity"/>
    <property type="evidence" value="ECO:0007669"/>
    <property type="project" value="InterPro"/>
</dbReference>
<evidence type="ECO:0000256" key="1">
    <source>
        <dbReference type="SAM" id="Phobius"/>
    </source>
</evidence>
<dbReference type="AlphaFoldDB" id="A0A327T0V7"/>